<reference evidence="3" key="1">
    <citation type="journal article" date="2021" name="Nat. Commun.">
        <title>Genetic determinants of endophytism in the Arabidopsis root mycobiome.</title>
        <authorList>
            <person name="Mesny F."/>
            <person name="Miyauchi S."/>
            <person name="Thiergart T."/>
            <person name="Pickel B."/>
            <person name="Atanasova L."/>
            <person name="Karlsson M."/>
            <person name="Huettel B."/>
            <person name="Barry K.W."/>
            <person name="Haridas S."/>
            <person name="Chen C."/>
            <person name="Bauer D."/>
            <person name="Andreopoulos W."/>
            <person name="Pangilinan J."/>
            <person name="LaButti K."/>
            <person name="Riley R."/>
            <person name="Lipzen A."/>
            <person name="Clum A."/>
            <person name="Drula E."/>
            <person name="Henrissat B."/>
            <person name="Kohler A."/>
            <person name="Grigoriev I.V."/>
            <person name="Martin F.M."/>
            <person name="Hacquard S."/>
        </authorList>
    </citation>
    <scope>NUCLEOTIDE SEQUENCE</scope>
    <source>
        <strain evidence="3">MPI-SDFR-AT-0120</strain>
    </source>
</reference>
<protein>
    <submittedName>
        <fullName evidence="3">Uncharacterized protein</fullName>
    </submittedName>
</protein>
<dbReference type="Proteomes" id="UP000813461">
    <property type="component" value="Unassembled WGS sequence"/>
</dbReference>
<evidence type="ECO:0000256" key="2">
    <source>
        <dbReference type="SAM" id="SignalP"/>
    </source>
</evidence>
<dbReference type="OrthoDB" id="2119228at2759"/>
<keyword evidence="2" id="KW-0732">Signal</keyword>
<keyword evidence="4" id="KW-1185">Reference proteome</keyword>
<evidence type="ECO:0000313" key="4">
    <source>
        <dbReference type="Proteomes" id="UP000813461"/>
    </source>
</evidence>
<name>A0A8K0R3M0_9PLEO</name>
<dbReference type="EMBL" id="JAGMVJ010000012">
    <property type="protein sequence ID" value="KAH7084166.1"/>
    <property type="molecule type" value="Genomic_DNA"/>
</dbReference>
<feature type="compositionally biased region" description="Polar residues" evidence="1">
    <location>
        <begin position="37"/>
        <end position="56"/>
    </location>
</feature>
<dbReference type="AlphaFoldDB" id="A0A8K0R3M0"/>
<organism evidence="3 4">
    <name type="scientific">Paraphoma chrysanthemicola</name>
    <dbReference type="NCBI Taxonomy" id="798071"/>
    <lineage>
        <taxon>Eukaryota</taxon>
        <taxon>Fungi</taxon>
        <taxon>Dikarya</taxon>
        <taxon>Ascomycota</taxon>
        <taxon>Pezizomycotina</taxon>
        <taxon>Dothideomycetes</taxon>
        <taxon>Pleosporomycetidae</taxon>
        <taxon>Pleosporales</taxon>
        <taxon>Pleosporineae</taxon>
        <taxon>Phaeosphaeriaceae</taxon>
        <taxon>Paraphoma</taxon>
    </lineage>
</organism>
<proteinExistence type="predicted"/>
<feature type="signal peptide" evidence="2">
    <location>
        <begin position="1"/>
        <end position="21"/>
    </location>
</feature>
<evidence type="ECO:0000256" key="1">
    <source>
        <dbReference type="SAM" id="MobiDB-lite"/>
    </source>
</evidence>
<feature type="chain" id="PRO_5035420470" evidence="2">
    <location>
        <begin position="22"/>
        <end position="373"/>
    </location>
</feature>
<evidence type="ECO:0000313" key="3">
    <source>
        <dbReference type="EMBL" id="KAH7084166.1"/>
    </source>
</evidence>
<sequence length="373" mass="40216">MQTSNLIFLYVLSVLLLQGFGALLPSPAARAIAPRSQPTSWSLPHRVQTGSLTQPPRSKPQIESKRQNQQIPFAFCPEFFNEDPKVCSLCGGDSNIKGTCNNLLVSGDQSFCQGGKPCRGYFCKCSDSGGPDNSPKVTMTSVVDGETGIVIWEPMTLDEYRNLRAATTITLTEIATTTGAGSEAETVAALVLAGGAAWYLACSQEADQSCKNHEEKPECESCGGYSPLGLCMSGNQQNCPCEEQECPKDVPPMCPAQDCDGTDSTLKCAAKGKLKGCQCCPDKPPQCDADDCNGDDKDKPQCQSGRFKGYSCETIQFPEQEIVVDEPYPITPDSNGLTAQADTSLQKIWEGDLAKVPGYRKQENKPFCLHGYV</sequence>
<accession>A0A8K0R3M0</accession>
<comment type="caution">
    <text evidence="3">The sequence shown here is derived from an EMBL/GenBank/DDBJ whole genome shotgun (WGS) entry which is preliminary data.</text>
</comment>
<feature type="region of interest" description="Disordered" evidence="1">
    <location>
        <begin position="35"/>
        <end position="64"/>
    </location>
</feature>
<gene>
    <name evidence="3" type="ORF">FB567DRAFT_603906</name>
</gene>